<evidence type="ECO:0000256" key="2">
    <source>
        <dbReference type="ARBA" id="ARBA00010617"/>
    </source>
</evidence>
<dbReference type="GO" id="GO:0016705">
    <property type="term" value="F:oxidoreductase activity, acting on paired donors, with incorporation or reduction of molecular oxygen"/>
    <property type="evidence" value="ECO:0007669"/>
    <property type="project" value="InterPro"/>
</dbReference>
<evidence type="ECO:0000256" key="6">
    <source>
        <dbReference type="PIRSR" id="PIRSR602401-1"/>
    </source>
</evidence>
<dbReference type="PRINTS" id="PR00463">
    <property type="entry name" value="EP450I"/>
</dbReference>
<dbReference type="CDD" id="cd11041">
    <property type="entry name" value="CYP503A1-like"/>
    <property type="match status" value="1"/>
</dbReference>
<dbReference type="PANTHER" id="PTHR46206">
    <property type="entry name" value="CYTOCHROME P450"/>
    <property type="match status" value="1"/>
</dbReference>
<evidence type="ECO:0000256" key="3">
    <source>
        <dbReference type="ARBA" id="ARBA00022723"/>
    </source>
</evidence>
<organism evidence="8">
    <name type="scientific">Trametes versicolor</name>
    <name type="common">White-rot fungus</name>
    <name type="synonym">Coriolus versicolor</name>
    <dbReference type="NCBI Taxonomy" id="5325"/>
    <lineage>
        <taxon>Eukaryota</taxon>
        <taxon>Fungi</taxon>
        <taxon>Dikarya</taxon>
        <taxon>Basidiomycota</taxon>
        <taxon>Agaricomycotina</taxon>
        <taxon>Agaricomycetes</taxon>
        <taxon>Polyporales</taxon>
        <taxon>Polyporaceae</taxon>
        <taxon>Trametes</taxon>
    </lineage>
</organism>
<comment type="cofactor">
    <cofactor evidence="1 6">
        <name>heme</name>
        <dbReference type="ChEBI" id="CHEBI:30413"/>
    </cofactor>
</comment>
<evidence type="ECO:0000256" key="1">
    <source>
        <dbReference type="ARBA" id="ARBA00001971"/>
    </source>
</evidence>
<dbReference type="AlphaFoldDB" id="A0AA86M7F9"/>
<dbReference type="Gene3D" id="1.10.630.10">
    <property type="entry name" value="Cytochrome P450"/>
    <property type="match status" value="1"/>
</dbReference>
<keyword evidence="6 7" id="KW-0349">Heme</keyword>
<dbReference type="PROSITE" id="PS00086">
    <property type="entry name" value="CYTOCHROME_P450"/>
    <property type="match status" value="1"/>
</dbReference>
<dbReference type="GO" id="GO:0020037">
    <property type="term" value="F:heme binding"/>
    <property type="evidence" value="ECO:0007669"/>
    <property type="project" value="InterPro"/>
</dbReference>
<keyword evidence="5 6" id="KW-0408">Iron</keyword>
<dbReference type="Pfam" id="PF00067">
    <property type="entry name" value="p450"/>
    <property type="match status" value="1"/>
</dbReference>
<dbReference type="InterPro" id="IPR036396">
    <property type="entry name" value="Cyt_P450_sf"/>
</dbReference>
<dbReference type="SUPFAM" id="SSF48264">
    <property type="entry name" value="Cytochrome P450"/>
    <property type="match status" value="1"/>
</dbReference>
<dbReference type="InterPro" id="IPR001128">
    <property type="entry name" value="Cyt_P450"/>
</dbReference>
<dbReference type="InterPro" id="IPR017972">
    <property type="entry name" value="Cyt_P450_CS"/>
</dbReference>
<keyword evidence="4 7" id="KW-0560">Oxidoreductase</keyword>
<protein>
    <submittedName>
        <fullName evidence="8">Cytochrome P450 monooxygenase</fullName>
    </submittedName>
</protein>
<dbReference type="EMBL" id="LC761684">
    <property type="protein sequence ID" value="BED42929.1"/>
    <property type="molecule type" value="mRNA"/>
</dbReference>
<sequence>MIDSALLPDFWTGVAVFVVLYLVKWRLDPLYHIPTVGGSSLPLLSYIGARKFVDQAKDVVGEGYRKHYGKPFKVPMMDRWMVFLSGPEVLDDIRRRPDEEVSFSESVEDDMQLMHIIDRNAIENPYHVAMIRDKLTRALPAVLPDVVDELRLAVPEHIPAVSGEWTEVNVLGAFQQIIARASSRVFVGQPLCRNEEYLALSIQFAIDLMKDRDRISWFPQFLKSYVSMSYSLARRSLSRNRELLQPVIDERKEMMEKWGDDWTDKPNDLLQWFMEAQQTDDQFRTIADRVMITNFAAIHTSSLSGSLTLLWLADHPEYIEPIREEIEEVISEQGWTKAAMGKMWKLDSLLKEFQRHQGLGLASLTRKVMKDITLRDGTVVPRGTTIIATTYDIHHNSAKYENPDVFDPFRFSRVRADSEEERVKNQLVNTSVDYMPFGHGKHACPGRFFAANELKALLGYIILNYDFKMGGDGHAGPPSYSGLIVIPATNATVKFRKRESKV</sequence>
<gene>
    <name evidence="8" type="primary">CYP512CN2</name>
</gene>
<dbReference type="GO" id="GO:0005506">
    <property type="term" value="F:iron ion binding"/>
    <property type="evidence" value="ECO:0007669"/>
    <property type="project" value="InterPro"/>
</dbReference>
<comment type="similarity">
    <text evidence="2 7">Belongs to the cytochrome P450 family.</text>
</comment>
<evidence type="ECO:0000313" key="8">
    <source>
        <dbReference type="EMBL" id="BED42929.1"/>
    </source>
</evidence>
<reference evidence="8" key="1">
    <citation type="submission" date="2023-03" db="EMBL/GenBank/DDBJ databases">
        <title>cytochrome P450 monooxygenase from Trametes versicolor.</title>
        <authorList>
            <person name="Ichinose H."/>
        </authorList>
    </citation>
    <scope>NUCLEOTIDE SEQUENCE</scope>
    <source>
        <strain evidence="8">NBRC 30340</strain>
    </source>
</reference>
<accession>A0AA86M7F9</accession>
<evidence type="ECO:0000256" key="5">
    <source>
        <dbReference type="ARBA" id="ARBA00023004"/>
    </source>
</evidence>
<evidence type="ECO:0000256" key="7">
    <source>
        <dbReference type="RuleBase" id="RU000461"/>
    </source>
</evidence>
<name>A0AA86M7F9_TRAVE</name>
<proteinExistence type="evidence at transcript level"/>
<keyword evidence="7 8" id="KW-0503">Monooxygenase</keyword>
<feature type="binding site" description="axial binding residue" evidence="6">
    <location>
        <position position="444"/>
    </location>
    <ligand>
        <name>heme</name>
        <dbReference type="ChEBI" id="CHEBI:30413"/>
    </ligand>
    <ligandPart>
        <name>Fe</name>
        <dbReference type="ChEBI" id="CHEBI:18248"/>
    </ligandPart>
</feature>
<dbReference type="InterPro" id="IPR002401">
    <property type="entry name" value="Cyt_P450_E_grp-I"/>
</dbReference>
<evidence type="ECO:0000256" key="4">
    <source>
        <dbReference type="ARBA" id="ARBA00023002"/>
    </source>
</evidence>
<keyword evidence="3 6" id="KW-0479">Metal-binding</keyword>
<dbReference type="GO" id="GO:0004497">
    <property type="term" value="F:monooxygenase activity"/>
    <property type="evidence" value="ECO:0007669"/>
    <property type="project" value="UniProtKB-KW"/>
</dbReference>